<comment type="function">
    <text evidence="1">Part of the ABC transporter complex GsiABCD involved in glutathione import. Binds glutathione.</text>
</comment>
<dbReference type="PROSITE" id="PS01040">
    <property type="entry name" value="SBP_BACTERIAL_5"/>
    <property type="match status" value="1"/>
</dbReference>
<comment type="subcellular location">
    <subcellularLocation>
        <location evidence="2">Cell membrane</location>
        <topology evidence="2">Lipid-anchor</topology>
    </subcellularLocation>
    <subcellularLocation>
        <location evidence="3">Periplasm</location>
    </subcellularLocation>
</comment>
<feature type="domain" description="Solute-binding protein family 5" evidence="11">
    <location>
        <begin position="96"/>
        <end position="454"/>
    </location>
</feature>
<dbReference type="CDD" id="cd08499">
    <property type="entry name" value="PBP2_Ylib_like"/>
    <property type="match status" value="1"/>
</dbReference>
<dbReference type="InterPro" id="IPR039424">
    <property type="entry name" value="SBP_5"/>
</dbReference>
<evidence type="ECO:0000256" key="5">
    <source>
        <dbReference type="ARBA" id="ARBA00017393"/>
    </source>
</evidence>
<keyword evidence="8" id="KW-0574">Periplasm</keyword>
<accession>A0ABQ3NAJ3</accession>
<dbReference type="Proteomes" id="UP000637074">
    <property type="component" value="Unassembled WGS sequence"/>
</dbReference>
<evidence type="ECO:0000256" key="3">
    <source>
        <dbReference type="ARBA" id="ARBA00004418"/>
    </source>
</evidence>
<evidence type="ECO:0000256" key="10">
    <source>
        <dbReference type="SAM" id="SignalP"/>
    </source>
</evidence>
<dbReference type="Gene3D" id="3.90.76.10">
    <property type="entry name" value="Dipeptide-binding Protein, Domain 1"/>
    <property type="match status" value="1"/>
</dbReference>
<dbReference type="Gene3D" id="3.40.190.10">
    <property type="entry name" value="Periplasmic binding protein-like II"/>
    <property type="match status" value="1"/>
</dbReference>
<evidence type="ECO:0000313" key="13">
    <source>
        <dbReference type="Proteomes" id="UP000637074"/>
    </source>
</evidence>
<keyword evidence="7 10" id="KW-0732">Signal</keyword>
<feature type="compositionally biased region" description="Basic and acidic residues" evidence="9">
    <location>
        <begin position="32"/>
        <end position="41"/>
    </location>
</feature>
<feature type="chain" id="PRO_5045748664" description="Glutathione-binding protein GsiB" evidence="10">
    <location>
        <begin position="27"/>
        <end position="540"/>
    </location>
</feature>
<gene>
    <name evidence="12" type="ORF">AM1BK_42030</name>
</gene>
<organism evidence="12 13">
    <name type="scientific">Neobacillus kokaensis</name>
    <dbReference type="NCBI Taxonomy" id="2759023"/>
    <lineage>
        <taxon>Bacteria</taxon>
        <taxon>Bacillati</taxon>
        <taxon>Bacillota</taxon>
        <taxon>Bacilli</taxon>
        <taxon>Bacillales</taxon>
        <taxon>Bacillaceae</taxon>
        <taxon>Neobacillus</taxon>
    </lineage>
</organism>
<dbReference type="InterPro" id="IPR000914">
    <property type="entry name" value="SBP_5_dom"/>
</dbReference>
<dbReference type="RefSeq" id="WP_191276244.1">
    <property type="nucleotide sequence ID" value="NZ_BNDS01000026.1"/>
</dbReference>
<protein>
    <recommendedName>
        <fullName evidence="5">Glutathione-binding protein GsiB</fullName>
    </recommendedName>
</protein>
<comment type="caution">
    <text evidence="12">The sequence shown here is derived from an EMBL/GenBank/DDBJ whole genome shotgun (WGS) entry which is preliminary data.</text>
</comment>
<evidence type="ECO:0000259" key="11">
    <source>
        <dbReference type="Pfam" id="PF00496"/>
    </source>
</evidence>
<keyword evidence="13" id="KW-1185">Reference proteome</keyword>
<dbReference type="EMBL" id="BNDS01000026">
    <property type="protein sequence ID" value="GHI00661.1"/>
    <property type="molecule type" value="Genomic_DNA"/>
</dbReference>
<evidence type="ECO:0000313" key="12">
    <source>
        <dbReference type="EMBL" id="GHI00661.1"/>
    </source>
</evidence>
<evidence type="ECO:0000256" key="8">
    <source>
        <dbReference type="ARBA" id="ARBA00022764"/>
    </source>
</evidence>
<evidence type="ECO:0000256" key="1">
    <source>
        <dbReference type="ARBA" id="ARBA00003489"/>
    </source>
</evidence>
<reference evidence="12 13" key="1">
    <citation type="journal article" date="2022" name="Int. J. Syst. Evol. Microbiol.">
        <title>Neobacillus kokaensis sp. nov., isolated from soil.</title>
        <authorList>
            <person name="Yuki K."/>
            <person name="Matsubara H."/>
            <person name="Yamaguchi S."/>
        </authorList>
    </citation>
    <scope>NUCLEOTIDE SEQUENCE [LARGE SCALE GENOMIC DNA]</scope>
    <source>
        <strain evidence="12 13">LOB 377</strain>
    </source>
</reference>
<dbReference type="PANTHER" id="PTHR30290:SF32">
    <property type="entry name" value="GLUTATHIONE-BINDING PROTEIN GSIB"/>
    <property type="match status" value="1"/>
</dbReference>
<sequence length="540" mass="60007">MKKRYLQVIIAAFLLCSLFLIGCSNSNNTSGDSKDSKKNIEPAKTQPLAKKDGKDVTISVADNFISMDPHDTNDTLSYSAQKTMLEGLVGFDKDMKVIPVLAESFTASDDAKEFTFKLRKGIKFHDGTPFNAEAVKANIDRLANPDNNLKRHSLFALVKETEAVDEFTVKVVLSEPFGAMINNFAHPAAMMLSPKALETYGKEVSQHPVGTGPFKFAEWDHSDHLKVVKNEDYWKKGYPKVDSITFKPTPENGARVAMLQTGEADFIYPVPTEQAESLNGKDGIVVENNQSIVVRYLSMNTLKKPYSDPRVRQAINYAINKEAFVKVVMNGFATPLDSVIAPNVQFYSKQEQYKFNIEKAKELLKEAGYADGFNAKLWGSNNTQTGKGMEFIQQQLAQVGIKVEIVPMESGTMADKIWSVEDPNKAEIELYYGGWSPSTGDADWGVRPLLGGKDAFPPKSYNTAYYNNDEVNQAIKDALATADLEKRNAAYEKVQALIWKDAPWAFLSVDDTMAGKKNYLEGIYLLPDGALSTENIEIKQ</sequence>
<dbReference type="InterPro" id="IPR030678">
    <property type="entry name" value="Peptide/Ni-bd"/>
</dbReference>
<evidence type="ECO:0000256" key="9">
    <source>
        <dbReference type="SAM" id="MobiDB-lite"/>
    </source>
</evidence>
<evidence type="ECO:0000256" key="7">
    <source>
        <dbReference type="ARBA" id="ARBA00022729"/>
    </source>
</evidence>
<dbReference type="PIRSF" id="PIRSF002741">
    <property type="entry name" value="MppA"/>
    <property type="match status" value="1"/>
</dbReference>
<dbReference type="InterPro" id="IPR023765">
    <property type="entry name" value="SBP_5_CS"/>
</dbReference>
<evidence type="ECO:0000256" key="4">
    <source>
        <dbReference type="ARBA" id="ARBA00005695"/>
    </source>
</evidence>
<dbReference type="SUPFAM" id="SSF53850">
    <property type="entry name" value="Periplasmic binding protein-like II"/>
    <property type="match status" value="1"/>
</dbReference>
<feature type="region of interest" description="Disordered" evidence="9">
    <location>
        <begin position="28"/>
        <end position="52"/>
    </location>
</feature>
<keyword evidence="6" id="KW-0813">Transport</keyword>
<evidence type="ECO:0000256" key="6">
    <source>
        <dbReference type="ARBA" id="ARBA00022448"/>
    </source>
</evidence>
<dbReference type="PANTHER" id="PTHR30290">
    <property type="entry name" value="PERIPLASMIC BINDING COMPONENT OF ABC TRANSPORTER"/>
    <property type="match status" value="1"/>
</dbReference>
<feature type="signal peptide" evidence="10">
    <location>
        <begin position="1"/>
        <end position="26"/>
    </location>
</feature>
<dbReference type="Gene3D" id="3.10.105.10">
    <property type="entry name" value="Dipeptide-binding Protein, Domain 3"/>
    <property type="match status" value="1"/>
</dbReference>
<proteinExistence type="inferred from homology"/>
<evidence type="ECO:0000256" key="2">
    <source>
        <dbReference type="ARBA" id="ARBA00004193"/>
    </source>
</evidence>
<dbReference type="PROSITE" id="PS51257">
    <property type="entry name" value="PROKAR_LIPOPROTEIN"/>
    <property type="match status" value="1"/>
</dbReference>
<comment type="similarity">
    <text evidence="4">Belongs to the bacterial solute-binding protein 5 family.</text>
</comment>
<name>A0ABQ3NAJ3_9BACI</name>
<dbReference type="Pfam" id="PF00496">
    <property type="entry name" value="SBP_bac_5"/>
    <property type="match status" value="1"/>
</dbReference>